<dbReference type="Gene3D" id="3.40.630.10">
    <property type="entry name" value="Zn peptidases"/>
    <property type="match status" value="1"/>
</dbReference>
<accession>A0A066WZF8</accession>
<keyword evidence="10" id="KW-1185">Reference proteome</keyword>
<dbReference type="GO" id="GO:0004181">
    <property type="term" value="F:metallocarboxypeptidase activity"/>
    <property type="evidence" value="ECO:0007669"/>
    <property type="project" value="InterPro"/>
</dbReference>
<dbReference type="EMBL" id="JNCA01000005">
    <property type="protein sequence ID" value="KDN56299.1"/>
    <property type="molecule type" value="Genomic_DNA"/>
</dbReference>
<dbReference type="SUPFAM" id="SSF53187">
    <property type="entry name" value="Zn-dependent exopeptidases"/>
    <property type="match status" value="1"/>
</dbReference>
<evidence type="ECO:0000256" key="4">
    <source>
        <dbReference type="ARBA" id="ARBA00022801"/>
    </source>
</evidence>
<dbReference type="PROSITE" id="PS52035">
    <property type="entry name" value="PEPTIDASE_M14"/>
    <property type="match status" value="1"/>
</dbReference>
<reference evidence="9 10" key="1">
    <citation type="submission" date="2014-05" db="EMBL/GenBank/DDBJ databases">
        <title>Genome Sequence of Flavobacterium sp. EM1321.</title>
        <authorList>
            <person name="Shin S.-K."/>
            <person name="Yi H."/>
        </authorList>
    </citation>
    <scope>NUCLEOTIDE SEQUENCE [LARGE SCALE GENOMIC DNA]</scope>
    <source>
        <strain evidence="9 10">EM1321</strain>
    </source>
</reference>
<dbReference type="Proteomes" id="UP000027064">
    <property type="component" value="Unassembled WGS sequence"/>
</dbReference>
<dbReference type="GO" id="GO:0008270">
    <property type="term" value="F:zinc ion binding"/>
    <property type="evidence" value="ECO:0007669"/>
    <property type="project" value="InterPro"/>
</dbReference>
<comment type="similarity">
    <text evidence="2 7">Belongs to the peptidase M14 family.</text>
</comment>
<comment type="caution">
    <text evidence="9">The sequence shown here is derived from an EMBL/GenBank/DDBJ whole genome shotgun (WGS) entry which is preliminary data.</text>
</comment>
<dbReference type="GO" id="GO:0006508">
    <property type="term" value="P:proteolysis"/>
    <property type="evidence" value="ECO:0007669"/>
    <property type="project" value="UniProtKB-KW"/>
</dbReference>
<keyword evidence="4" id="KW-0378">Hydrolase</keyword>
<dbReference type="GO" id="GO:0005615">
    <property type="term" value="C:extracellular space"/>
    <property type="evidence" value="ECO:0007669"/>
    <property type="project" value="TreeGrafter"/>
</dbReference>
<gene>
    <name evidence="9" type="ORF">FEM21_05780</name>
</gene>
<evidence type="ECO:0000259" key="8">
    <source>
        <dbReference type="PROSITE" id="PS52035"/>
    </source>
</evidence>
<dbReference type="SMART" id="SM00631">
    <property type="entry name" value="Zn_pept"/>
    <property type="match status" value="1"/>
</dbReference>
<dbReference type="STRING" id="1492738.FEM21_05780"/>
<evidence type="ECO:0000256" key="1">
    <source>
        <dbReference type="ARBA" id="ARBA00001947"/>
    </source>
</evidence>
<dbReference type="CDD" id="cd06239">
    <property type="entry name" value="M14-like"/>
    <property type="match status" value="1"/>
</dbReference>
<sequence length="395" mass="45352">MFTFVNQIQYIMNLEQLFLDNKEKTIEGRYLTLESIEPILKRINTDNQLSIVGESVQGRPIYKYVIGTGKTKIYLWSQMHGNESTTTKALFDFLNLLNNGSDLAKELLANFTFCCLPMLNPDGATLYTRANANEIDLNRDSQDLTQPESKMLRAVFEEFKPDFCYNLHDQRTIFGVDDTGKPATVSFLAPSYNEEREINDSRQKAINLIAGMNDVLQEFIPGQIGRFDDSFNINCIGDTFQYLGVPTILFEAGHFPGDYQREVTRKYIFFALLSSFTILNENVIEINRTEDYLNIPQNKVVFYDFIYKNIKINYDGIEKITNFAAQYKEELIDGVINFNAYIARLDDLDEFFGHEVFDAQGASYEDAEGNAPKLDHKANFSLDKKLFFVNGLIKK</sequence>
<evidence type="ECO:0000256" key="2">
    <source>
        <dbReference type="ARBA" id="ARBA00005988"/>
    </source>
</evidence>
<evidence type="ECO:0000313" key="10">
    <source>
        <dbReference type="Proteomes" id="UP000027064"/>
    </source>
</evidence>
<evidence type="ECO:0000256" key="5">
    <source>
        <dbReference type="ARBA" id="ARBA00022833"/>
    </source>
</evidence>
<dbReference type="PANTHER" id="PTHR11705">
    <property type="entry name" value="PROTEASE FAMILY M14 CARBOXYPEPTIDASE A,B"/>
    <property type="match status" value="1"/>
</dbReference>
<protein>
    <submittedName>
        <fullName evidence="9">Peptidase M14</fullName>
    </submittedName>
</protein>
<keyword evidence="3" id="KW-0645">Protease</keyword>
<name>A0A066WZF8_9FLAO</name>
<evidence type="ECO:0000256" key="3">
    <source>
        <dbReference type="ARBA" id="ARBA00022670"/>
    </source>
</evidence>
<dbReference type="eggNOG" id="COG2866">
    <property type="taxonomic scope" value="Bacteria"/>
</dbReference>
<keyword evidence="6" id="KW-0482">Metalloprotease</keyword>
<organism evidence="9 10">
    <name type="scientific">Flavobacterium seoulense</name>
    <dbReference type="NCBI Taxonomy" id="1492738"/>
    <lineage>
        <taxon>Bacteria</taxon>
        <taxon>Pseudomonadati</taxon>
        <taxon>Bacteroidota</taxon>
        <taxon>Flavobacteriia</taxon>
        <taxon>Flavobacteriales</taxon>
        <taxon>Flavobacteriaceae</taxon>
        <taxon>Flavobacterium</taxon>
    </lineage>
</organism>
<evidence type="ECO:0000256" key="7">
    <source>
        <dbReference type="PROSITE-ProRule" id="PRU01379"/>
    </source>
</evidence>
<dbReference type="PANTHER" id="PTHR11705:SF143">
    <property type="entry name" value="SLL0236 PROTEIN"/>
    <property type="match status" value="1"/>
</dbReference>
<feature type="domain" description="Peptidase M14" evidence="8">
    <location>
        <begin position="29"/>
        <end position="279"/>
    </location>
</feature>
<evidence type="ECO:0000313" key="9">
    <source>
        <dbReference type="EMBL" id="KDN56299.1"/>
    </source>
</evidence>
<evidence type="ECO:0000256" key="6">
    <source>
        <dbReference type="ARBA" id="ARBA00023049"/>
    </source>
</evidence>
<proteinExistence type="inferred from homology"/>
<comment type="cofactor">
    <cofactor evidence="1">
        <name>Zn(2+)</name>
        <dbReference type="ChEBI" id="CHEBI:29105"/>
    </cofactor>
</comment>
<keyword evidence="5" id="KW-0862">Zinc</keyword>
<dbReference type="PATRIC" id="fig|1492738.3.peg.572"/>
<dbReference type="AlphaFoldDB" id="A0A066WZF8"/>
<dbReference type="Pfam" id="PF00246">
    <property type="entry name" value="Peptidase_M14"/>
    <property type="match status" value="1"/>
</dbReference>
<dbReference type="InterPro" id="IPR000834">
    <property type="entry name" value="Peptidase_M14"/>
</dbReference>
<comment type="caution">
    <text evidence="7">Lacks conserved residue(s) required for the propagation of feature annotation.</text>
</comment>